<evidence type="ECO:0000313" key="1">
    <source>
        <dbReference type="EMBL" id="CAH2302571.1"/>
    </source>
</evidence>
<dbReference type="Proteomes" id="UP001295444">
    <property type="component" value="Chromosome 06"/>
</dbReference>
<keyword evidence="2" id="KW-1185">Reference proteome</keyword>
<evidence type="ECO:0000313" key="2">
    <source>
        <dbReference type="Proteomes" id="UP001295444"/>
    </source>
</evidence>
<reference evidence="1" key="1">
    <citation type="submission" date="2022-03" db="EMBL/GenBank/DDBJ databases">
        <authorList>
            <person name="Alioto T."/>
            <person name="Alioto T."/>
            <person name="Gomez Garrido J."/>
        </authorList>
    </citation>
    <scope>NUCLEOTIDE SEQUENCE</scope>
</reference>
<gene>
    <name evidence="1" type="ORF">PECUL_23A041383</name>
</gene>
<dbReference type="AlphaFoldDB" id="A0AAD1SLK8"/>
<accession>A0AAD1SLK8</accession>
<proteinExistence type="predicted"/>
<protein>
    <submittedName>
        <fullName evidence="1">Uncharacterized protein</fullName>
    </submittedName>
</protein>
<organism evidence="1 2">
    <name type="scientific">Pelobates cultripes</name>
    <name type="common">Western spadefoot toad</name>
    <dbReference type="NCBI Taxonomy" id="61616"/>
    <lineage>
        <taxon>Eukaryota</taxon>
        <taxon>Metazoa</taxon>
        <taxon>Chordata</taxon>
        <taxon>Craniata</taxon>
        <taxon>Vertebrata</taxon>
        <taxon>Euteleostomi</taxon>
        <taxon>Amphibia</taxon>
        <taxon>Batrachia</taxon>
        <taxon>Anura</taxon>
        <taxon>Pelobatoidea</taxon>
        <taxon>Pelobatidae</taxon>
        <taxon>Pelobates</taxon>
    </lineage>
</organism>
<dbReference type="EMBL" id="OW240917">
    <property type="protein sequence ID" value="CAH2302571.1"/>
    <property type="molecule type" value="Genomic_DNA"/>
</dbReference>
<name>A0AAD1SLK8_PELCU</name>
<sequence>MSCGRGVVTCKVTASFPLLRFQCVTLRSVGGQDGKGHRLQPNRKLHTERVKSMFQLLLPQIRVDFILRGGTFSSLLGAGCLMHCFSHFIENFRLMLQEDGTVGLQCRSSGRGLGVWTGLTPNGGGGEQGQVHIVSGV</sequence>